<name>A0A414JB92_9FIRM</name>
<dbReference type="EMBL" id="QSKF01000001">
    <property type="protein sequence ID" value="RHE41834.1"/>
    <property type="molecule type" value="Genomic_DNA"/>
</dbReference>
<dbReference type="GO" id="GO:0008360">
    <property type="term" value="P:regulation of cell shape"/>
    <property type="evidence" value="ECO:0007669"/>
    <property type="project" value="UniProtKB-KW"/>
</dbReference>
<dbReference type="RefSeq" id="WP_118049890.1">
    <property type="nucleotide sequence ID" value="NZ_CABJFK010000001.1"/>
</dbReference>
<keyword evidence="4 8" id="KW-0812">Transmembrane</keyword>
<dbReference type="PIRSF" id="PIRSF037497">
    <property type="entry name" value="MreD_Clostridium/Treponema_prd"/>
    <property type="match status" value="1"/>
</dbReference>
<dbReference type="NCBIfam" id="TIGR03426">
    <property type="entry name" value="shape_MreD"/>
    <property type="match status" value="1"/>
</dbReference>
<evidence type="ECO:0000256" key="8">
    <source>
        <dbReference type="SAM" id="Phobius"/>
    </source>
</evidence>
<feature type="transmembrane region" description="Helical" evidence="8">
    <location>
        <begin position="52"/>
        <end position="80"/>
    </location>
</feature>
<dbReference type="Pfam" id="PF04093">
    <property type="entry name" value="MreD"/>
    <property type="match status" value="1"/>
</dbReference>
<dbReference type="InterPro" id="IPR007227">
    <property type="entry name" value="Cell_shape_determining_MreD"/>
</dbReference>
<evidence type="ECO:0000256" key="1">
    <source>
        <dbReference type="ARBA" id="ARBA00004651"/>
    </source>
</evidence>
<dbReference type="AlphaFoldDB" id="A0A414JB92"/>
<reference evidence="9 10" key="1">
    <citation type="submission" date="2018-08" db="EMBL/GenBank/DDBJ databases">
        <title>A genome reference for cultivated species of the human gut microbiota.</title>
        <authorList>
            <person name="Zou Y."/>
            <person name="Xue W."/>
            <person name="Luo G."/>
        </authorList>
    </citation>
    <scope>NUCLEOTIDE SEQUENCE [LARGE SCALE GENOMIC DNA]</scope>
    <source>
        <strain evidence="9 10">AM28-23</strain>
    </source>
</reference>
<evidence type="ECO:0000313" key="9">
    <source>
        <dbReference type="EMBL" id="RHE41834.1"/>
    </source>
</evidence>
<keyword evidence="3" id="KW-1003">Cell membrane</keyword>
<evidence type="ECO:0000313" key="10">
    <source>
        <dbReference type="Proteomes" id="UP000283745"/>
    </source>
</evidence>
<evidence type="ECO:0000256" key="5">
    <source>
        <dbReference type="ARBA" id="ARBA00022960"/>
    </source>
</evidence>
<dbReference type="Proteomes" id="UP000283745">
    <property type="component" value="Unassembled WGS sequence"/>
</dbReference>
<evidence type="ECO:0000256" key="2">
    <source>
        <dbReference type="ARBA" id="ARBA00007776"/>
    </source>
</evidence>
<dbReference type="InterPro" id="IPR017225">
    <property type="entry name" value="Cell_shape_determin_MreD_prd"/>
</dbReference>
<evidence type="ECO:0000256" key="4">
    <source>
        <dbReference type="ARBA" id="ARBA00022692"/>
    </source>
</evidence>
<comment type="caution">
    <text evidence="9">The sequence shown here is derived from an EMBL/GenBank/DDBJ whole genome shotgun (WGS) entry which is preliminary data.</text>
</comment>
<feature type="transmembrane region" description="Helical" evidence="8">
    <location>
        <begin position="100"/>
        <end position="121"/>
    </location>
</feature>
<proteinExistence type="inferred from homology"/>
<evidence type="ECO:0000256" key="6">
    <source>
        <dbReference type="ARBA" id="ARBA00022989"/>
    </source>
</evidence>
<feature type="transmembrane region" description="Helical" evidence="8">
    <location>
        <begin position="133"/>
        <end position="153"/>
    </location>
</feature>
<dbReference type="GO" id="GO:0005886">
    <property type="term" value="C:plasma membrane"/>
    <property type="evidence" value="ECO:0007669"/>
    <property type="project" value="UniProtKB-SubCell"/>
</dbReference>
<evidence type="ECO:0000256" key="3">
    <source>
        <dbReference type="ARBA" id="ARBA00022475"/>
    </source>
</evidence>
<keyword evidence="5" id="KW-0133">Cell shape</keyword>
<sequence>MRSKFVLLLTTVVCFLIQSTVLHLISIGSITPNLLLILCVSMGLMRGRKVGLWTGFFSGILIDLFYGSVFGFYALIYMYVGFFSGYAFRIYYDDDIKVPIMLTVIMDTFYNLAVYGLQFLLRGRLGLGTYFTRIIVPEVFYTVFLTVIVYRIFRYINYHFMSATRKESESIWVLK</sequence>
<evidence type="ECO:0000256" key="7">
    <source>
        <dbReference type="ARBA" id="ARBA00023136"/>
    </source>
</evidence>
<keyword evidence="6 8" id="KW-1133">Transmembrane helix</keyword>
<organism evidence="9 10">
    <name type="scientific">Blautia obeum</name>
    <dbReference type="NCBI Taxonomy" id="40520"/>
    <lineage>
        <taxon>Bacteria</taxon>
        <taxon>Bacillati</taxon>
        <taxon>Bacillota</taxon>
        <taxon>Clostridia</taxon>
        <taxon>Lachnospirales</taxon>
        <taxon>Lachnospiraceae</taxon>
        <taxon>Blautia</taxon>
    </lineage>
</organism>
<keyword evidence="7 8" id="KW-0472">Membrane</keyword>
<comment type="similarity">
    <text evidence="2">Belongs to the MreD family.</text>
</comment>
<gene>
    <name evidence="9" type="primary">mreD</name>
    <name evidence="9" type="ORF">DW740_00505</name>
</gene>
<comment type="subcellular location">
    <subcellularLocation>
        <location evidence="1">Cell membrane</location>
        <topology evidence="1">Multi-pass membrane protein</topology>
    </subcellularLocation>
</comment>
<accession>A0A414JB92</accession>
<protein>
    <submittedName>
        <fullName evidence="9">Rod shape-determining protein MreD</fullName>
    </submittedName>
</protein>